<reference evidence="2 3" key="1">
    <citation type="submission" date="2019-06" db="EMBL/GenBank/DDBJ databases">
        <title>Sequencing the genomes of 1000 actinobacteria strains.</title>
        <authorList>
            <person name="Klenk H.-P."/>
        </authorList>
    </citation>
    <scope>NUCLEOTIDE SEQUENCE [LARGE SCALE GENOMIC DNA]</scope>
    <source>
        <strain evidence="2 3">DSM 45679</strain>
    </source>
</reference>
<feature type="domain" description="Dienelactone hydrolase" evidence="1">
    <location>
        <begin position="21"/>
        <end position="218"/>
    </location>
</feature>
<sequence length="220" mass="22887">MTQTHTDSYQRDDGRAVRLTYAEPEGVVRGGLVVLHEAEGVTDGVRLLTSSLAGEGWLAVAPHLYEAGPADVDALTCDGVLAATDATLAWLMDRGISADLLGVVGFDIGGTAALVVATRRELGAAVSVGGPGISKPVSSDIPPLVDVAGTLVSPWLGIYGDTGEEVDVAEVELLREAASAASVATNVVRYPGANHRFDADPEAAAEAWERTLAWFDAHLR</sequence>
<evidence type="ECO:0000313" key="2">
    <source>
        <dbReference type="EMBL" id="TQJ04263.1"/>
    </source>
</evidence>
<dbReference type="Proteomes" id="UP000320876">
    <property type="component" value="Unassembled WGS sequence"/>
</dbReference>
<dbReference type="OrthoDB" id="188362at2"/>
<dbReference type="EMBL" id="VFML01000001">
    <property type="protein sequence ID" value="TQJ04263.1"/>
    <property type="molecule type" value="Genomic_DNA"/>
</dbReference>
<accession>A0A542DMD8</accession>
<dbReference type="InterPro" id="IPR029058">
    <property type="entry name" value="AB_hydrolase_fold"/>
</dbReference>
<organism evidence="2 3">
    <name type="scientific">Amycolatopsis cihanbeyliensis</name>
    <dbReference type="NCBI Taxonomy" id="1128664"/>
    <lineage>
        <taxon>Bacteria</taxon>
        <taxon>Bacillati</taxon>
        <taxon>Actinomycetota</taxon>
        <taxon>Actinomycetes</taxon>
        <taxon>Pseudonocardiales</taxon>
        <taxon>Pseudonocardiaceae</taxon>
        <taxon>Amycolatopsis</taxon>
    </lineage>
</organism>
<dbReference type="SUPFAM" id="SSF53474">
    <property type="entry name" value="alpha/beta-Hydrolases"/>
    <property type="match status" value="1"/>
</dbReference>
<dbReference type="PANTHER" id="PTHR46623:SF6">
    <property type="entry name" value="ALPHA_BETA-HYDROLASES SUPERFAMILY PROTEIN"/>
    <property type="match status" value="1"/>
</dbReference>
<protein>
    <submittedName>
        <fullName evidence="2">Carboxymethylenebutenolidase</fullName>
    </submittedName>
</protein>
<keyword evidence="3" id="KW-1185">Reference proteome</keyword>
<proteinExistence type="predicted"/>
<dbReference type="RefSeq" id="WP_141999962.1">
    <property type="nucleotide sequence ID" value="NZ_VFML01000001.1"/>
</dbReference>
<evidence type="ECO:0000313" key="3">
    <source>
        <dbReference type="Proteomes" id="UP000320876"/>
    </source>
</evidence>
<dbReference type="AlphaFoldDB" id="A0A542DMD8"/>
<dbReference type="InterPro" id="IPR051049">
    <property type="entry name" value="Dienelactone_hydrolase-like"/>
</dbReference>
<dbReference type="InterPro" id="IPR002925">
    <property type="entry name" value="Dienelactn_hydro"/>
</dbReference>
<comment type="caution">
    <text evidence="2">The sequence shown here is derived from an EMBL/GenBank/DDBJ whole genome shotgun (WGS) entry which is preliminary data.</text>
</comment>
<name>A0A542DMD8_AMYCI</name>
<dbReference type="PANTHER" id="PTHR46623">
    <property type="entry name" value="CARBOXYMETHYLENEBUTENOLIDASE-RELATED"/>
    <property type="match status" value="1"/>
</dbReference>
<gene>
    <name evidence="2" type="ORF">FB471_4047</name>
</gene>
<dbReference type="Gene3D" id="3.40.50.1820">
    <property type="entry name" value="alpha/beta hydrolase"/>
    <property type="match status" value="1"/>
</dbReference>
<dbReference type="GO" id="GO:0016787">
    <property type="term" value="F:hydrolase activity"/>
    <property type="evidence" value="ECO:0007669"/>
    <property type="project" value="InterPro"/>
</dbReference>
<evidence type="ECO:0000259" key="1">
    <source>
        <dbReference type="Pfam" id="PF01738"/>
    </source>
</evidence>
<dbReference type="Pfam" id="PF01738">
    <property type="entry name" value="DLH"/>
    <property type="match status" value="1"/>
</dbReference>